<reference evidence="4" key="1">
    <citation type="journal article" date="2020" name="Nat. Commun.">
        <title>Genome sequence of the cluster root forming white lupin.</title>
        <authorList>
            <person name="Hufnagel B."/>
            <person name="Marques A."/>
            <person name="Soriano A."/>
            <person name="Marques L."/>
            <person name="Divol F."/>
            <person name="Doumas P."/>
            <person name="Sallet E."/>
            <person name="Mancinotti D."/>
            <person name="Carrere S."/>
            <person name="Marande W."/>
            <person name="Arribat S."/>
            <person name="Keller J."/>
            <person name="Huneau C."/>
            <person name="Blein T."/>
            <person name="Aime D."/>
            <person name="Laguerre M."/>
            <person name="Taylor J."/>
            <person name="Schubert V."/>
            <person name="Nelson M."/>
            <person name="Geu-Flores F."/>
            <person name="Crespi M."/>
            <person name="Gallardo-Guerrero K."/>
            <person name="Delaux P.-M."/>
            <person name="Salse J."/>
            <person name="Berges H."/>
            <person name="Guyot R."/>
            <person name="Gouzy J."/>
            <person name="Peret B."/>
        </authorList>
    </citation>
    <scope>NUCLEOTIDE SEQUENCE [LARGE SCALE GENOMIC DNA]</scope>
    <source>
        <strain evidence="4">cv. Amiga</strain>
    </source>
</reference>
<dbReference type="GO" id="GO:0006284">
    <property type="term" value="P:base-excision repair"/>
    <property type="evidence" value="ECO:0007669"/>
    <property type="project" value="InterPro"/>
</dbReference>
<feature type="compositionally biased region" description="Basic and acidic residues" evidence="2">
    <location>
        <begin position="43"/>
        <end position="53"/>
    </location>
</feature>
<feature type="region of interest" description="Disordered" evidence="2">
    <location>
        <begin position="1"/>
        <end position="83"/>
    </location>
</feature>
<sequence length="384" mass="42410">MSGPPKLRAMNVASDSEPRTVLVPSGNKTGPFNSKKLASKPLRKLEKSRDDVASAKQKKPYELSSPVTSSSQSPQPQSVSVHSVLRRHEQLLHSNLSMNASCSSDASTDSFRSRASTGRLTSSSSLGLTRKRSVSKPRSVASSDGVLESPPDGSQSIKRCAWITPNTEPCYSTFHDEEWGVPVHDDKKLFEHLVFSSALSELTWPAILSKRNIFREVFADFDPVAVSKFNERRIIASGTPASSLLSDVKLRATIENACQISKVIDEFGSFDKYIWSFMNHKPIVSRFRYPRQVPVKTSKADVISRDLVRRGFRGVGPTVIYSFMQAVGLTNDHLISCFRFQACIDAAGGKEENAIKEDPQQKECDTVMKSDLSIAIDNLSFTSE</sequence>
<dbReference type="Gene3D" id="1.10.340.30">
    <property type="entry name" value="Hypothetical protein, domain 2"/>
    <property type="match status" value="1"/>
</dbReference>
<dbReference type="PANTHER" id="PTHR31116">
    <property type="entry name" value="OS04G0501200 PROTEIN"/>
    <property type="match status" value="1"/>
</dbReference>
<evidence type="ECO:0000256" key="2">
    <source>
        <dbReference type="SAM" id="MobiDB-lite"/>
    </source>
</evidence>
<dbReference type="EMBL" id="WOCE01000012">
    <property type="protein sequence ID" value="KAE9602352.1"/>
    <property type="molecule type" value="Genomic_DNA"/>
</dbReference>
<feature type="binding site" evidence="1">
    <location>
        <position position="160"/>
    </location>
    <ligand>
        <name>Zn(2+)</name>
        <dbReference type="ChEBI" id="CHEBI:29105"/>
    </ligand>
</feature>
<organism evidence="3 4">
    <name type="scientific">Lupinus albus</name>
    <name type="common">White lupine</name>
    <name type="synonym">Lupinus termis</name>
    <dbReference type="NCBI Taxonomy" id="3870"/>
    <lineage>
        <taxon>Eukaryota</taxon>
        <taxon>Viridiplantae</taxon>
        <taxon>Streptophyta</taxon>
        <taxon>Embryophyta</taxon>
        <taxon>Tracheophyta</taxon>
        <taxon>Spermatophyta</taxon>
        <taxon>Magnoliopsida</taxon>
        <taxon>eudicotyledons</taxon>
        <taxon>Gunneridae</taxon>
        <taxon>Pentapetalae</taxon>
        <taxon>rosids</taxon>
        <taxon>fabids</taxon>
        <taxon>Fabales</taxon>
        <taxon>Fabaceae</taxon>
        <taxon>Papilionoideae</taxon>
        <taxon>50 kb inversion clade</taxon>
        <taxon>genistoids sensu lato</taxon>
        <taxon>core genistoids</taxon>
        <taxon>Genisteae</taxon>
        <taxon>Lupinus</taxon>
    </lineage>
</organism>
<evidence type="ECO:0000313" key="3">
    <source>
        <dbReference type="EMBL" id="KAE9602352.1"/>
    </source>
</evidence>
<feature type="compositionally biased region" description="Low complexity" evidence="2">
    <location>
        <begin position="113"/>
        <end position="128"/>
    </location>
</feature>
<dbReference type="SUPFAM" id="SSF48150">
    <property type="entry name" value="DNA-glycosylase"/>
    <property type="match status" value="1"/>
</dbReference>
<dbReference type="InterPro" id="IPR005019">
    <property type="entry name" value="Adenine_glyco"/>
</dbReference>
<proteinExistence type="predicted"/>
<dbReference type="GO" id="GO:0008725">
    <property type="term" value="F:DNA-3-methyladenine glycosylase activity"/>
    <property type="evidence" value="ECO:0007669"/>
    <property type="project" value="InterPro"/>
</dbReference>
<dbReference type="Pfam" id="PF03352">
    <property type="entry name" value="Adenine_glyco"/>
    <property type="match status" value="1"/>
</dbReference>
<dbReference type="Proteomes" id="UP000447434">
    <property type="component" value="Chromosome 12"/>
</dbReference>
<keyword evidence="4" id="KW-1185">Reference proteome</keyword>
<dbReference type="PANTHER" id="PTHR31116:SF5">
    <property type="entry name" value="OS06G0649800 PROTEIN"/>
    <property type="match status" value="1"/>
</dbReference>
<gene>
    <name evidence="3" type="ORF">Lalb_Chr12g0198681</name>
</gene>
<feature type="compositionally biased region" description="Polar residues" evidence="2">
    <location>
        <begin position="96"/>
        <end position="110"/>
    </location>
</feature>
<dbReference type="AlphaFoldDB" id="A0A6A5M445"/>
<keyword evidence="1" id="KW-0862">Zinc</keyword>
<dbReference type="InterPro" id="IPR011257">
    <property type="entry name" value="DNA_glycosylase"/>
</dbReference>
<accession>A0A6A5M445</accession>
<dbReference type="GO" id="GO:0046872">
    <property type="term" value="F:metal ion binding"/>
    <property type="evidence" value="ECO:0007669"/>
    <property type="project" value="UniProtKB-KW"/>
</dbReference>
<comment type="caution">
    <text evidence="3">The sequence shown here is derived from an EMBL/GenBank/DDBJ whole genome shotgun (WGS) entry which is preliminary data.</text>
</comment>
<feature type="binding site" evidence="1">
    <location>
        <position position="175"/>
    </location>
    <ligand>
        <name>Zn(2+)</name>
        <dbReference type="ChEBI" id="CHEBI:29105"/>
    </ligand>
</feature>
<protein>
    <submittedName>
        <fullName evidence="3">Putative DNA-3-methyladenine glycosylase I</fullName>
    </submittedName>
</protein>
<feature type="region of interest" description="Disordered" evidence="2">
    <location>
        <begin position="96"/>
        <end position="157"/>
    </location>
</feature>
<name>A0A6A5M445_LUPAL</name>
<evidence type="ECO:0000256" key="1">
    <source>
        <dbReference type="PIRSR" id="PIRSR605019-1"/>
    </source>
</evidence>
<evidence type="ECO:0000313" key="4">
    <source>
        <dbReference type="Proteomes" id="UP000447434"/>
    </source>
</evidence>
<dbReference type="OrthoDB" id="3941538at2759"/>
<keyword evidence="1" id="KW-0479">Metal-binding</keyword>
<feature type="binding site" evidence="1">
    <location>
        <position position="337"/>
    </location>
    <ligand>
        <name>Zn(2+)</name>
        <dbReference type="ChEBI" id="CHEBI:29105"/>
    </ligand>
</feature>
<feature type="binding site" evidence="1">
    <location>
        <position position="333"/>
    </location>
    <ligand>
        <name>Zn(2+)</name>
        <dbReference type="ChEBI" id="CHEBI:29105"/>
    </ligand>
</feature>
<feature type="compositionally biased region" description="Low complexity" evidence="2">
    <location>
        <begin position="64"/>
        <end position="83"/>
    </location>
</feature>